<dbReference type="Proteomes" id="UP000824120">
    <property type="component" value="Chromosome 1"/>
</dbReference>
<dbReference type="AlphaFoldDB" id="A0A9J6B436"/>
<feature type="signal peptide" evidence="1">
    <location>
        <begin position="1"/>
        <end position="19"/>
    </location>
</feature>
<accession>A0A9J6B436</accession>
<evidence type="ECO:0000256" key="1">
    <source>
        <dbReference type="SAM" id="SignalP"/>
    </source>
</evidence>
<evidence type="ECO:0008006" key="4">
    <source>
        <dbReference type="Google" id="ProtNLM"/>
    </source>
</evidence>
<organism evidence="2 3">
    <name type="scientific">Solanum commersonii</name>
    <name type="common">Commerson's wild potato</name>
    <name type="synonym">Commerson's nightshade</name>
    <dbReference type="NCBI Taxonomy" id="4109"/>
    <lineage>
        <taxon>Eukaryota</taxon>
        <taxon>Viridiplantae</taxon>
        <taxon>Streptophyta</taxon>
        <taxon>Embryophyta</taxon>
        <taxon>Tracheophyta</taxon>
        <taxon>Spermatophyta</taxon>
        <taxon>Magnoliopsida</taxon>
        <taxon>eudicotyledons</taxon>
        <taxon>Gunneridae</taxon>
        <taxon>Pentapetalae</taxon>
        <taxon>asterids</taxon>
        <taxon>lamiids</taxon>
        <taxon>Solanales</taxon>
        <taxon>Solanaceae</taxon>
        <taxon>Solanoideae</taxon>
        <taxon>Solaneae</taxon>
        <taxon>Solanum</taxon>
    </lineage>
</organism>
<comment type="caution">
    <text evidence="2">The sequence shown here is derived from an EMBL/GenBank/DDBJ whole genome shotgun (WGS) entry which is preliminary data.</text>
</comment>
<gene>
    <name evidence="2" type="ORF">H5410_003226</name>
</gene>
<evidence type="ECO:0000313" key="3">
    <source>
        <dbReference type="Proteomes" id="UP000824120"/>
    </source>
</evidence>
<dbReference type="EMBL" id="JACXVP010000001">
    <property type="protein sequence ID" value="KAG5631509.1"/>
    <property type="molecule type" value="Genomic_DNA"/>
</dbReference>
<evidence type="ECO:0000313" key="2">
    <source>
        <dbReference type="EMBL" id="KAG5631509.1"/>
    </source>
</evidence>
<proteinExistence type="predicted"/>
<keyword evidence="1" id="KW-0732">Signal</keyword>
<name>A0A9J6B436_SOLCO</name>
<sequence length="74" mass="8582">MRHFHNYVCLLACLIKFRGQLETLRAKCSSNMFDLSNASWTLSGDVRHLLEMKSMQWWGRGSSRPMDMLTSTQA</sequence>
<keyword evidence="3" id="KW-1185">Reference proteome</keyword>
<protein>
    <recommendedName>
        <fullName evidence="4">Secreted protein</fullName>
    </recommendedName>
</protein>
<reference evidence="2 3" key="1">
    <citation type="submission" date="2020-09" db="EMBL/GenBank/DDBJ databases">
        <title>De no assembly of potato wild relative species, Solanum commersonii.</title>
        <authorList>
            <person name="Cho K."/>
        </authorList>
    </citation>
    <scope>NUCLEOTIDE SEQUENCE [LARGE SCALE GENOMIC DNA]</scope>
    <source>
        <strain evidence="2">LZ3.2</strain>
        <tissue evidence="2">Leaf</tissue>
    </source>
</reference>
<feature type="chain" id="PRO_5039953055" description="Secreted protein" evidence="1">
    <location>
        <begin position="20"/>
        <end position="74"/>
    </location>
</feature>